<protein>
    <submittedName>
        <fullName evidence="2">Uncharacterized protein YdhG (YjbR/CyaY superfamily)</fullName>
    </submittedName>
</protein>
<dbReference type="SUPFAM" id="SSF159888">
    <property type="entry name" value="YdhG-like"/>
    <property type="match status" value="1"/>
</dbReference>
<comment type="caution">
    <text evidence="2">The sequence shown here is derived from an EMBL/GenBank/DDBJ whole genome shotgun (WGS) entry which is preliminary data.</text>
</comment>
<evidence type="ECO:0000259" key="1">
    <source>
        <dbReference type="Pfam" id="PF08818"/>
    </source>
</evidence>
<dbReference type="Pfam" id="PF08818">
    <property type="entry name" value="DUF1801"/>
    <property type="match status" value="1"/>
</dbReference>
<feature type="domain" description="YdhG-like" evidence="1">
    <location>
        <begin position="19"/>
        <end position="135"/>
    </location>
</feature>
<dbReference type="EMBL" id="JACIFO010000002">
    <property type="protein sequence ID" value="MBB4118395.1"/>
    <property type="molecule type" value="Genomic_DNA"/>
</dbReference>
<reference evidence="2 3" key="1">
    <citation type="submission" date="2020-08" db="EMBL/GenBank/DDBJ databases">
        <title>Genomic Encyclopedia of Type Strains, Phase IV (KMG-IV): sequencing the most valuable type-strain genomes for metagenomic binning, comparative biology and taxonomic classification.</title>
        <authorList>
            <person name="Goeker M."/>
        </authorList>
    </citation>
    <scope>NUCLEOTIDE SEQUENCE [LARGE SCALE GENOMIC DNA]</scope>
    <source>
        <strain evidence="2 3">DSM 29568</strain>
    </source>
</reference>
<dbReference type="Proteomes" id="UP000553034">
    <property type="component" value="Unassembled WGS sequence"/>
</dbReference>
<organism evidence="2 3">
    <name type="scientific">Mesonia hippocampi</name>
    <dbReference type="NCBI Taxonomy" id="1628250"/>
    <lineage>
        <taxon>Bacteria</taxon>
        <taxon>Pseudomonadati</taxon>
        <taxon>Bacteroidota</taxon>
        <taxon>Flavobacteriia</taxon>
        <taxon>Flavobacteriales</taxon>
        <taxon>Flavobacteriaceae</taxon>
        <taxon>Mesonia</taxon>
    </lineage>
</organism>
<accession>A0A840EMR2</accession>
<dbReference type="AlphaFoldDB" id="A0A840EMR2"/>
<sequence length="151" mass="17990">MKYDATSPENYINKTPEERHEALQKLRKTIKKHLPKGFQEGMQYNMISYYIPHSLYPDGYHCNPKKPLPFMSFASQKNSINLYHMGIYAKPELYNWFVNEYPKHCSLKLDMGKSCIRFKNVNKIPFSLIAMLCEKMTPQDWIDCYEKSYKK</sequence>
<keyword evidence="3" id="KW-1185">Reference proteome</keyword>
<gene>
    <name evidence="2" type="ORF">GGR32_000669</name>
</gene>
<proteinExistence type="predicted"/>
<evidence type="ECO:0000313" key="3">
    <source>
        <dbReference type="Proteomes" id="UP000553034"/>
    </source>
</evidence>
<dbReference type="InterPro" id="IPR014922">
    <property type="entry name" value="YdhG-like"/>
</dbReference>
<name>A0A840EMR2_9FLAO</name>
<evidence type="ECO:0000313" key="2">
    <source>
        <dbReference type="EMBL" id="MBB4118395.1"/>
    </source>
</evidence>
<dbReference type="RefSeq" id="WP_183476417.1">
    <property type="nucleotide sequence ID" value="NZ_JACIFO010000002.1"/>
</dbReference>
<dbReference type="Gene3D" id="3.90.1150.200">
    <property type="match status" value="1"/>
</dbReference>